<evidence type="ECO:0008006" key="12">
    <source>
        <dbReference type="Google" id="ProtNLM"/>
    </source>
</evidence>
<sequence length="1035" mass="115406">MPVSRPPTRFAHTNGHTDLCYSDDGQHILTSGSEGDIRIWTSPTDDNQFDKCIGDVVFAVAQKCGKIYVGADNNSVQIFTYPAAELDGMLTRFTAPVTDISVTPDGKFVAASSRDMQVHVCNTTTGTVTTFTGHVAPVLSVAMDPRHEYVVSSSCDGSVRVWNIADQTVVKKWEDVLPASKSFTLSRTLCRMSWQPVKGYYLAVPFGEEIHIFDRKVWEKKFTVTSSIMSSQLFSICAWSPDEQFLAAGTTNGDILFWSLKKGKVTEISSQKKKGSSVCGLTWNPDIEKKELAYSDTEGHFGVVENCCSEEILASDFEMEEELNMKAAGREKNKLKESGVEDLFSEPLEFDDDEEDENDISLDKIKSQYPLEEDALSTKDAPSVREGSESRLSNISAVEKPILPQLYLQAPFQPSSTPLHLNHRFMLWNNVGTLYHYNTEEENAIQVEFHDAEFHHHFRIDNILGHHIAALSEHALALACESQNDTASKLVCVLLKAWDGSKEWSVELPGEEQAVSVAAGDSWVAVATDARILRIFSLSGCQKQIISIPGPTICMAGHGRKLVVVYHGGTPIPDDQALSYIVYDTDRLYSSSLSQPLPIAPKSELRWLGFTDEGSVCITDSSGMLRILVNRTTWQPICNVDAQTKNKLDHYFVLGVSETSRKIRCLLCKGAIYPRTTPKPIVTEISWQIPLCEVDCEKGQLEDKLWQLILVKRNLEALGTLGGSYLDAKKMISKDILTSGLKLFALACKNDSDMRALEVVEMIGDPVFNNLAIKYVENRGKTSLISRLSELDYRNLKRERSPSPDFQRQNRSTNSVHRNSLREPPSVNIANNELSQDVFGEENDENREDNLIVAYKKRKAAESLSSSISPSPQIINPFKKKNVSGGNEGLDALDVVKKKEPVSKNSFSLDKKMSMRKTKKDADAAKPNKKITFLEWFESEKSNLQEEFPELDLSELSKTAMKRFKALKSSTQLEKASQNSTKERDLKSFFSFASSQSTIQPEESQGTINDTEMSEAPMSDATMYETPLSEVVSVE</sequence>
<feature type="domain" description="WDHD1/CFT4 helical bundle" evidence="8">
    <location>
        <begin position="699"/>
        <end position="795"/>
    </location>
</feature>
<feature type="region of interest" description="Disordered" evidence="6">
    <location>
        <begin position="371"/>
        <end position="391"/>
    </location>
</feature>
<feature type="compositionally biased region" description="Polar residues" evidence="6">
    <location>
        <begin position="804"/>
        <end position="818"/>
    </location>
</feature>
<dbReference type="KEGG" id="btab:109037391"/>
<keyword evidence="11" id="KW-1185">Reference proteome</keyword>
<feature type="region of interest" description="Disordered" evidence="6">
    <location>
        <begin position="796"/>
        <end position="843"/>
    </location>
</feature>
<evidence type="ECO:0000313" key="11">
    <source>
        <dbReference type="Proteomes" id="UP001152759"/>
    </source>
</evidence>
<feature type="domain" description="WDHD1/CFT4 second beta-propeller" evidence="7">
    <location>
        <begin position="411"/>
        <end position="691"/>
    </location>
</feature>
<dbReference type="GO" id="GO:0043596">
    <property type="term" value="C:nuclear replication fork"/>
    <property type="evidence" value="ECO:0007669"/>
    <property type="project" value="TreeGrafter"/>
</dbReference>
<dbReference type="AlphaFoldDB" id="A0A9P0AEZ6"/>
<dbReference type="InterPro" id="IPR019775">
    <property type="entry name" value="WD40_repeat_CS"/>
</dbReference>
<comment type="subcellular location">
    <subcellularLocation>
        <location evidence="1">Nucleus</location>
    </subcellularLocation>
</comment>
<dbReference type="PROSITE" id="PS00678">
    <property type="entry name" value="WD_REPEATS_1"/>
    <property type="match status" value="1"/>
</dbReference>
<name>A0A9P0AEZ6_BEMTA</name>
<dbReference type="InterPro" id="IPR001680">
    <property type="entry name" value="WD40_rpt"/>
</dbReference>
<keyword evidence="4" id="KW-0539">Nucleus</keyword>
<dbReference type="InterPro" id="IPR048591">
    <property type="entry name" value="WDHD1/CFT4_hel"/>
</dbReference>
<dbReference type="Pfam" id="PF24817">
    <property type="entry name" value="WD40_WDHD1_1st"/>
    <property type="match status" value="1"/>
</dbReference>
<evidence type="ECO:0000256" key="1">
    <source>
        <dbReference type="ARBA" id="ARBA00004123"/>
    </source>
</evidence>
<accession>A0A9P0AEZ6</accession>
<evidence type="ECO:0000256" key="3">
    <source>
        <dbReference type="ARBA" id="ARBA00022737"/>
    </source>
</evidence>
<dbReference type="InterPro" id="IPR057646">
    <property type="entry name" value="WD40_WDHD1_1st"/>
</dbReference>
<dbReference type="SMART" id="SM00320">
    <property type="entry name" value="WD40"/>
    <property type="match status" value="4"/>
</dbReference>
<proteinExistence type="predicted"/>
<evidence type="ECO:0000256" key="2">
    <source>
        <dbReference type="ARBA" id="ARBA00022574"/>
    </source>
</evidence>
<evidence type="ECO:0000259" key="7">
    <source>
        <dbReference type="Pfam" id="PF12341"/>
    </source>
</evidence>
<feature type="domain" description="WDHD1 first WD40" evidence="9">
    <location>
        <begin position="9"/>
        <end position="303"/>
    </location>
</feature>
<dbReference type="Pfam" id="PF12341">
    <property type="entry name" value="Mcl1_mid"/>
    <property type="match status" value="1"/>
</dbReference>
<protein>
    <recommendedName>
        <fullName evidence="12">WD repeat and HMG-box DNA-binding protein 1</fullName>
    </recommendedName>
</protein>
<dbReference type="PROSITE" id="PS50294">
    <property type="entry name" value="WD_REPEATS_REGION"/>
    <property type="match status" value="1"/>
</dbReference>
<dbReference type="Proteomes" id="UP001152759">
    <property type="component" value="Chromosome 5"/>
</dbReference>
<feature type="region of interest" description="Disordered" evidence="6">
    <location>
        <begin position="992"/>
        <end position="1035"/>
    </location>
</feature>
<organism evidence="10 11">
    <name type="scientific">Bemisia tabaci</name>
    <name type="common">Sweetpotato whitefly</name>
    <name type="synonym">Aleurodes tabaci</name>
    <dbReference type="NCBI Taxonomy" id="7038"/>
    <lineage>
        <taxon>Eukaryota</taxon>
        <taxon>Metazoa</taxon>
        <taxon>Ecdysozoa</taxon>
        <taxon>Arthropoda</taxon>
        <taxon>Hexapoda</taxon>
        <taxon>Insecta</taxon>
        <taxon>Pterygota</taxon>
        <taxon>Neoptera</taxon>
        <taxon>Paraneoptera</taxon>
        <taxon>Hemiptera</taxon>
        <taxon>Sternorrhyncha</taxon>
        <taxon>Aleyrodoidea</taxon>
        <taxon>Aleyrodidae</taxon>
        <taxon>Aleyrodinae</taxon>
        <taxon>Bemisia</taxon>
    </lineage>
</organism>
<dbReference type="InterPro" id="IPR022100">
    <property type="entry name" value="WDHD1/CFT4_beta-prop_2nd"/>
</dbReference>
<dbReference type="GO" id="GO:0006281">
    <property type="term" value="P:DNA repair"/>
    <property type="evidence" value="ECO:0007669"/>
    <property type="project" value="TreeGrafter"/>
</dbReference>
<dbReference type="SUPFAM" id="SSF101898">
    <property type="entry name" value="NHL repeat"/>
    <property type="match status" value="1"/>
</dbReference>
<dbReference type="PROSITE" id="PS50082">
    <property type="entry name" value="WD_REPEATS_2"/>
    <property type="match status" value="3"/>
</dbReference>
<evidence type="ECO:0000256" key="5">
    <source>
        <dbReference type="PROSITE-ProRule" id="PRU00221"/>
    </source>
</evidence>
<gene>
    <name evidence="10" type="ORF">BEMITA_LOCUS9112</name>
</gene>
<keyword evidence="3" id="KW-0677">Repeat</keyword>
<dbReference type="PANTHER" id="PTHR19932">
    <property type="entry name" value="WD REPEAT AND HMG-BOX DNA BINDING PROTEIN"/>
    <property type="match status" value="1"/>
</dbReference>
<feature type="compositionally biased region" description="Polar residues" evidence="6">
    <location>
        <begin position="992"/>
        <end position="1011"/>
    </location>
</feature>
<evidence type="ECO:0000256" key="6">
    <source>
        <dbReference type="SAM" id="MobiDB-lite"/>
    </source>
</evidence>
<evidence type="ECO:0000256" key="4">
    <source>
        <dbReference type="ARBA" id="ARBA00023242"/>
    </source>
</evidence>
<keyword evidence="2 5" id="KW-0853">WD repeat</keyword>
<evidence type="ECO:0000259" key="8">
    <source>
        <dbReference type="Pfam" id="PF20946"/>
    </source>
</evidence>
<evidence type="ECO:0000259" key="9">
    <source>
        <dbReference type="Pfam" id="PF24817"/>
    </source>
</evidence>
<dbReference type="InterPro" id="IPR036322">
    <property type="entry name" value="WD40_repeat_dom_sf"/>
</dbReference>
<dbReference type="GO" id="GO:0000278">
    <property type="term" value="P:mitotic cell cycle"/>
    <property type="evidence" value="ECO:0007669"/>
    <property type="project" value="TreeGrafter"/>
</dbReference>
<dbReference type="Pfam" id="PF20946">
    <property type="entry name" value="Ctf4_C"/>
    <property type="match status" value="1"/>
</dbReference>
<dbReference type="InterPro" id="IPR015943">
    <property type="entry name" value="WD40/YVTN_repeat-like_dom_sf"/>
</dbReference>
<feature type="repeat" description="WD" evidence="5">
    <location>
        <begin position="238"/>
        <end position="268"/>
    </location>
</feature>
<feature type="repeat" description="WD" evidence="5">
    <location>
        <begin position="9"/>
        <end position="40"/>
    </location>
</feature>
<dbReference type="GO" id="GO:0006261">
    <property type="term" value="P:DNA-templated DNA replication"/>
    <property type="evidence" value="ECO:0007669"/>
    <property type="project" value="TreeGrafter"/>
</dbReference>
<evidence type="ECO:0000313" key="10">
    <source>
        <dbReference type="EMBL" id="CAH0390384.1"/>
    </source>
</evidence>
<reference evidence="10" key="1">
    <citation type="submission" date="2021-12" db="EMBL/GenBank/DDBJ databases">
        <authorList>
            <person name="King R."/>
        </authorList>
    </citation>
    <scope>NUCLEOTIDE SEQUENCE</scope>
</reference>
<dbReference type="PANTHER" id="PTHR19932:SF10">
    <property type="entry name" value="WD REPEAT AND HMG-BOX DNA-BINDING PROTEIN 1"/>
    <property type="match status" value="1"/>
</dbReference>
<dbReference type="Gene3D" id="2.130.10.10">
    <property type="entry name" value="YVTN repeat-like/Quinoprotein amine dehydrogenase"/>
    <property type="match status" value="2"/>
</dbReference>
<dbReference type="EMBL" id="OU963866">
    <property type="protein sequence ID" value="CAH0390384.1"/>
    <property type="molecule type" value="Genomic_DNA"/>
</dbReference>
<dbReference type="GO" id="GO:0003682">
    <property type="term" value="F:chromatin binding"/>
    <property type="evidence" value="ECO:0007669"/>
    <property type="project" value="TreeGrafter"/>
</dbReference>
<feature type="repeat" description="WD" evidence="5">
    <location>
        <begin position="131"/>
        <end position="172"/>
    </location>
</feature>
<dbReference type="SUPFAM" id="SSF50978">
    <property type="entry name" value="WD40 repeat-like"/>
    <property type="match status" value="1"/>
</dbReference>